<dbReference type="Pfam" id="PF01791">
    <property type="entry name" value="DeoC"/>
    <property type="match status" value="1"/>
</dbReference>
<keyword evidence="1" id="KW-0963">Cytoplasm</keyword>
<dbReference type="InterPro" id="IPR002915">
    <property type="entry name" value="DeoC/FbaB/LacD_aldolase"/>
</dbReference>
<accession>A0ABN0D1B9</accession>
<evidence type="ECO:0000256" key="2">
    <source>
        <dbReference type="ARBA" id="ARBA00023270"/>
    </source>
</evidence>
<evidence type="ECO:0000256" key="3">
    <source>
        <dbReference type="NCBIfam" id="TIGR00126"/>
    </source>
</evidence>
<dbReference type="SMART" id="SM01133">
    <property type="entry name" value="DeoC"/>
    <property type="match status" value="1"/>
</dbReference>
<dbReference type="RefSeq" id="WP_007390657.1">
    <property type="nucleotide sequence ID" value="NZ_AFIJ01000008.1"/>
</dbReference>
<dbReference type="InterPro" id="IPR013785">
    <property type="entry name" value="Aldolase_TIM"/>
</dbReference>
<protein>
    <recommendedName>
        <fullName evidence="3">Deoxyribose-phosphate aldolase</fullName>
        <ecNumber evidence="3">4.1.2.4</ecNumber>
    </recommendedName>
</protein>
<dbReference type="PANTHER" id="PTHR10889:SF1">
    <property type="entry name" value="DEOXYRIBOSE-PHOSPHATE ALDOLASE"/>
    <property type="match status" value="1"/>
</dbReference>
<dbReference type="GO" id="GO:0004139">
    <property type="term" value="F:deoxyribose-phosphate aldolase activity"/>
    <property type="evidence" value="ECO:0007669"/>
    <property type="project" value="UniProtKB-EC"/>
</dbReference>
<dbReference type="InterPro" id="IPR011343">
    <property type="entry name" value="DeoC"/>
</dbReference>
<gene>
    <name evidence="4" type="primary">deoC</name>
    <name evidence="4" type="ORF">HMPREF1039_0059</name>
</gene>
<dbReference type="PANTHER" id="PTHR10889">
    <property type="entry name" value="DEOXYRIBOSE-PHOSPHATE ALDOLASE"/>
    <property type="match status" value="1"/>
</dbReference>
<keyword evidence="2" id="KW-0704">Schiff base</keyword>
<dbReference type="Proteomes" id="UP000004018">
    <property type="component" value="Unassembled WGS sequence"/>
</dbReference>
<sequence length="251" mass="27104">MNIMSYIEQVQTAPDATPADIKKVCEEAIRFHYYGICVNSIYVQYAKSLVAHAPVRVACTVGYPSGGAAISVKAEECAYAITHGADSVAMVLAVGRAKCGEWDYVTEDMRRVVKAADGHEVQVILEAGLLNDYEKARACHMAVLAGATSVRTVSGFFPYTTTVGDITLLRKSGEGKIAVSAGGITDYEEGKQVLAAGAANLGTTCGEALVRAAVAEAETQGLYKDWDETNPFEKMTPEELFRYLQEKQQRE</sequence>
<evidence type="ECO:0000313" key="5">
    <source>
        <dbReference type="Proteomes" id="UP000004018"/>
    </source>
</evidence>
<dbReference type="Gene3D" id="3.20.20.70">
    <property type="entry name" value="Aldolase class I"/>
    <property type="match status" value="1"/>
</dbReference>
<dbReference type="EMBL" id="AFIJ01000008">
    <property type="protein sequence ID" value="EGL41867.1"/>
    <property type="molecule type" value="Genomic_DNA"/>
</dbReference>
<organism evidence="4 5">
    <name type="scientific">Megasphaera lornae</name>
    <dbReference type="NCBI Taxonomy" id="1000568"/>
    <lineage>
        <taxon>Bacteria</taxon>
        <taxon>Bacillati</taxon>
        <taxon>Bacillota</taxon>
        <taxon>Negativicutes</taxon>
        <taxon>Veillonellales</taxon>
        <taxon>Veillonellaceae</taxon>
        <taxon>Megasphaera</taxon>
    </lineage>
</organism>
<dbReference type="PIRSF" id="PIRSF001357">
    <property type="entry name" value="DeoC"/>
    <property type="match status" value="1"/>
</dbReference>
<evidence type="ECO:0000256" key="1">
    <source>
        <dbReference type="ARBA" id="ARBA00022490"/>
    </source>
</evidence>
<evidence type="ECO:0000313" key="4">
    <source>
        <dbReference type="EMBL" id="EGL41867.1"/>
    </source>
</evidence>
<reference evidence="4 5" key="1">
    <citation type="submission" date="2011-04" db="EMBL/GenBank/DDBJ databases">
        <authorList>
            <person name="Harkins D.M."/>
            <person name="Madupu R."/>
            <person name="Durkin A.S."/>
            <person name="Torralba M."/>
            <person name="Methe B."/>
            <person name="Sutton G.G."/>
            <person name="Nelson K.E."/>
        </authorList>
    </citation>
    <scope>NUCLEOTIDE SEQUENCE [LARGE SCALE GENOMIC DNA]</scope>
    <source>
        <strain evidence="4 5">UPII 199-6</strain>
    </source>
</reference>
<dbReference type="NCBIfam" id="TIGR00126">
    <property type="entry name" value="deoC"/>
    <property type="match status" value="1"/>
</dbReference>
<dbReference type="SUPFAM" id="SSF51569">
    <property type="entry name" value="Aldolase"/>
    <property type="match status" value="1"/>
</dbReference>
<comment type="caution">
    <text evidence="4">The sequence shown here is derived from an EMBL/GenBank/DDBJ whole genome shotgun (WGS) entry which is preliminary data.</text>
</comment>
<keyword evidence="5" id="KW-1185">Reference proteome</keyword>
<name>A0ABN0D1B9_9FIRM</name>
<proteinExistence type="predicted"/>
<dbReference type="EC" id="4.1.2.4" evidence="3"/>
<keyword evidence="4" id="KW-0456">Lyase</keyword>